<dbReference type="OrthoDB" id="660555at2759"/>
<gene>
    <name evidence="4" type="ORF">FISHEDRAFT_69449</name>
</gene>
<dbReference type="InterPro" id="IPR001611">
    <property type="entry name" value="Leu-rich_rpt"/>
</dbReference>
<keyword evidence="5" id="KW-1185">Reference proteome</keyword>
<evidence type="ECO:0000256" key="2">
    <source>
        <dbReference type="ARBA" id="ARBA00022737"/>
    </source>
</evidence>
<dbReference type="EMBL" id="KN881629">
    <property type="protein sequence ID" value="KIY52991.1"/>
    <property type="molecule type" value="Genomic_DNA"/>
</dbReference>
<feature type="region of interest" description="Disordered" evidence="3">
    <location>
        <begin position="1"/>
        <end position="69"/>
    </location>
</feature>
<evidence type="ECO:0000256" key="1">
    <source>
        <dbReference type="ARBA" id="ARBA00022614"/>
    </source>
</evidence>
<keyword evidence="1" id="KW-0433">Leucine-rich repeat</keyword>
<evidence type="ECO:0000313" key="4">
    <source>
        <dbReference type="EMBL" id="KIY52991.1"/>
    </source>
</evidence>
<accession>A0A0D7ANU4</accession>
<dbReference type="PANTHER" id="PTHR48051">
    <property type="match status" value="1"/>
</dbReference>
<protein>
    <recommendedName>
        <fullName evidence="6">L domain-like protein</fullName>
    </recommendedName>
</protein>
<dbReference type="Proteomes" id="UP000054144">
    <property type="component" value="Unassembled WGS sequence"/>
</dbReference>
<dbReference type="PANTHER" id="PTHR48051:SF1">
    <property type="entry name" value="RAS SUPPRESSOR PROTEIN 1"/>
    <property type="match status" value="1"/>
</dbReference>
<feature type="compositionally biased region" description="Basic and acidic residues" evidence="3">
    <location>
        <begin position="117"/>
        <end position="130"/>
    </location>
</feature>
<feature type="compositionally biased region" description="Polar residues" evidence="3">
    <location>
        <begin position="10"/>
        <end position="19"/>
    </location>
</feature>
<dbReference type="Gene3D" id="3.80.10.10">
    <property type="entry name" value="Ribonuclease Inhibitor"/>
    <property type="match status" value="1"/>
</dbReference>
<dbReference type="GO" id="GO:0005737">
    <property type="term" value="C:cytoplasm"/>
    <property type="evidence" value="ECO:0007669"/>
    <property type="project" value="TreeGrafter"/>
</dbReference>
<dbReference type="SUPFAM" id="SSF52075">
    <property type="entry name" value="Outer arm dynein light chain 1"/>
    <property type="match status" value="1"/>
</dbReference>
<evidence type="ECO:0008006" key="6">
    <source>
        <dbReference type="Google" id="ProtNLM"/>
    </source>
</evidence>
<dbReference type="InterPro" id="IPR050216">
    <property type="entry name" value="LRR_domain-containing"/>
</dbReference>
<dbReference type="Pfam" id="PF13855">
    <property type="entry name" value="LRR_8"/>
    <property type="match status" value="1"/>
</dbReference>
<dbReference type="InterPro" id="IPR003591">
    <property type="entry name" value="Leu-rich_rpt_typical-subtyp"/>
</dbReference>
<proteinExistence type="predicted"/>
<dbReference type="InterPro" id="IPR032675">
    <property type="entry name" value="LRR_dom_sf"/>
</dbReference>
<reference evidence="4 5" key="1">
    <citation type="journal article" date="2015" name="Fungal Genet. Biol.">
        <title>Evolution of novel wood decay mechanisms in Agaricales revealed by the genome sequences of Fistulina hepatica and Cylindrobasidium torrendii.</title>
        <authorList>
            <person name="Floudas D."/>
            <person name="Held B.W."/>
            <person name="Riley R."/>
            <person name="Nagy L.G."/>
            <person name="Koehler G."/>
            <person name="Ransdell A.S."/>
            <person name="Younus H."/>
            <person name="Chow J."/>
            <person name="Chiniquy J."/>
            <person name="Lipzen A."/>
            <person name="Tritt A."/>
            <person name="Sun H."/>
            <person name="Haridas S."/>
            <person name="LaButti K."/>
            <person name="Ohm R.A."/>
            <person name="Kues U."/>
            <person name="Blanchette R.A."/>
            <person name="Grigoriev I.V."/>
            <person name="Minto R.E."/>
            <person name="Hibbett D.S."/>
        </authorList>
    </citation>
    <scope>NUCLEOTIDE SEQUENCE [LARGE SCALE GENOMIC DNA]</scope>
    <source>
        <strain evidence="4 5">ATCC 64428</strain>
    </source>
</reference>
<sequence>MLVSRGDEPSQATSSTSSYHACLNSPPSSPPSGVFNYASSPPSSPALCIDSSPASSPVPWSLEDEDDVVGDSDAGVSAVHRRVSSRTHAFADLYVDGNTPMTDPFAAIAHSGAWKPPDYEKRADGQEKTPHRNKRVRVQSTASDVLSEDSFKKARIEPAIFPEISLNPKVFDAAWSRVSQAEDVLQQAVDNAIDQGQGIINLNRMGIMELSRRALQDLGYFTAFPQDIELIHASTVLFSGPPTSSRRSIFGISRHGSPSFTKTPSSGSSLCSNSSARSVIARMNSDIQQSMIGLPRHDVHLYLAHNHITKLPRELFLIRRLKVLVLRDNNIKHIPPAVSGLVELETLNVSHNELKYLPSSMLGMPKLSRLLAFPNPFLPRPPPSSQVAVAPRTYYHKFHGSRVPSLTEICHRTMRVMDWDRRIGNVVIQNESVLRVLRDEPSGEREEWTTEQVCDGITCEKVYIRPVVECVTYETTFGTAPAGGEIPVMWRGCMDHCLRFLDGGRSISGLSLSSSSKVPDGEVAEQEDPGEEAIHVITGLGTGVGGFDFSDEDGQ</sequence>
<evidence type="ECO:0000256" key="3">
    <source>
        <dbReference type="SAM" id="MobiDB-lite"/>
    </source>
</evidence>
<dbReference type="AlphaFoldDB" id="A0A0D7ANU4"/>
<keyword evidence="2" id="KW-0677">Repeat</keyword>
<feature type="region of interest" description="Disordered" evidence="3">
    <location>
        <begin position="115"/>
        <end position="140"/>
    </location>
</feature>
<name>A0A0D7ANU4_9AGAR</name>
<feature type="region of interest" description="Disordered" evidence="3">
    <location>
        <begin position="511"/>
        <end position="530"/>
    </location>
</feature>
<organism evidence="4 5">
    <name type="scientific">Fistulina hepatica ATCC 64428</name>
    <dbReference type="NCBI Taxonomy" id="1128425"/>
    <lineage>
        <taxon>Eukaryota</taxon>
        <taxon>Fungi</taxon>
        <taxon>Dikarya</taxon>
        <taxon>Basidiomycota</taxon>
        <taxon>Agaricomycotina</taxon>
        <taxon>Agaricomycetes</taxon>
        <taxon>Agaricomycetidae</taxon>
        <taxon>Agaricales</taxon>
        <taxon>Fistulinaceae</taxon>
        <taxon>Fistulina</taxon>
    </lineage>
</organism>
<dbReference type="SMART" id="SM00369">
    <property type="entry name" value="LRR_TYP"/>
    <property type="match status" value="3"/>
</dbReference>
<evidence type="ECO:0000313" key="5">
    <source>
        <dbReference type="Proteomes" id="UP000054144"/>
    </source>
</evidence>